<feature type="region of interest" description="Disordered" evidence="1">
    <location>
        <begin position="1"/>
        <end position="329"/>
    </location>
</feature>
<evidence type="ECO:0000313" key="3">
    <source>
        <dbReference type="Proteomes" id="UP001187192"/>
    </source>
</evidence>
<name>A0AA88EA90_FICCA</name>
<gene>
    <name evidence="2" type="ORF">TIFTF001_039693</name>
</gene>
<feature type="compositionally biased region" description="Pro residues" evidence="1">
    <location>
        <begin position="142"/>
        <end position="161"/>
    </location>
</feature>
<dbReference type="AlphaFoldDB" id="A0AA88EA90"/>
<feature type="compositionally biased region" description="Low complexity" evidence="1">
    <location>
        <begin position="162"/>
        <end position="175"/>
    </location>
</feature>
<feature type="compositionally biased region" description="Basic and acidic residues" evidence="1">
    <location>
        <begin position="226"/>
        <end position="242"/>
    </location>
</feature>
<protein>
    <submittedName>
        <fullName evidence="2">Uncharacterized protein</fullName>
    </submittedName>
</protein>
<proteinExistence type="predicted"/>
<feature type="compositionally biased region" description="Pro residues" evidence="1">
    <location>
        <begin position="176"/>
        <end position="189"/>
    </location>
</feature>
<organism evidence="2 3">
    <name type="scientific">Ficus carica</name>
    <name type="common">Common fig</name>
    <dbReference type="NCBI Taxonomy" id="3494"/>
    <lineage>
        <taxon>Eukaryota</taxon>
        <taxon>Viridiplantae</taxon>
        <taxon>Streptophyta</taxon>
        <taxon>Embryophyta</taxon>
        <taxon>Tracheophyta</taxon>
        <taxon>Spermatophyta</taxon>
        <taxon>Magnoliopsida</taxon>
        <taxon>eudicotyledons</taxon>
        <taxon>Gunneridae</taxon>
        <taxon>Pentapetalae</taxon>
        <taxon>rosids</taxon>
        <taxon>fabids</taxon>
        <taxon>Rosales</taxon>
        <taxon>Moraceae</taxon>
        <taxon>Ficeae</taxon>
        <taxon>Ficus</taxon>
    </lineage>
</organism>
<feature type="compositionally biased region" description="Gly residues" evidence="1">
    <location>
        <begin position="197"/>
        <end position="206"/>
    </location>
</feature>
<evidence type="ECO:0000256" key="1">
    <source>
        <dbReference type="SAM" id="MobiDB-lite"/>
    </source>
</evidence>
<evidence type="ECO:0000313" key="2">
    <source>
        <dbReference type="EMBL" id="GMN70650.1"/>
    </source>
</evidence>
<comment type="caution">
    <text evidence="2">The sequence shown here is derived from an EMBL/GenBank/DDBJ whole genome shotgun (WGS) entry which is preliminary data.</text>
</comment>
<dbReference type="EMBL" id="BTGU01001207">
    <property type="protein sequence ID" value="GMN70650.1"/>
    <property type="molecule type" value="Genomic_DNA"/>
</dbReference>
<feature type="compositionally biased region" description="Basic and acidic residues" evidence="1">
    <location>
        <begin position="1"/>
        <end position="22"/>
    </location>
</feature>
<dbReference type="Proteomes" id="UP001187192">
    <property type="component" value="Unassembled WGS sequence"/>
</dbReference>
<keyword evidence="3" id="KW-1185">Reference proteome</keyword>
<feature type="compositionally biased region" description="Gly residues" evidence="1">
    <location>
        <begin position="283"/>
        <end position="298"/>
    </location>
</feature>
<reference evidence="2" key="1">
    <citation type="submission" date="2023-07" db="EMBL/GenBank/DDBJ databases">
        <title>draft genome sequence of fig (Ficus carica).</title>
        <authorList>
            <person name="Takahashi T."/>
            <person name="Nishimura K."/>
        </authorList>
    </citation>
    <scope>NUCLEOTIDE SEQUENCE</scope>
</reference>
<feature type="compositionally biased region" description="Gly residues" evidence="1">
    <location>
        <begin position="249"/>
        <end position="262"/>
    </location>
</feature>
<sequence>MVLMHEQQREGRRGAKKSKPDDLLEVIGQDSRPVGAHGGGAFDGDDQLFLGHCNSGESGGAGGSKSREELESRRRRSQGVGEREFGAHTGSEFGGCSGLDFETEPRRHVSCRRATSGPSPSQPAVGDPSFSLFSPAATHLRPSPPPAPTPAGRPPMTPPLSLPLSLSSLLSLFPSLPRPSPAGPQPALGPPSLHGLGETGGGGPRVGGAPCKLGGRGAGWGPTGEGRGREEKREKGEEREGGVADGLSVGAGAGGGEAGGGSLRERGEERGEEREKRKRERGVAGGRPTGAGASGGGPKVASRRRGRSPASVAGGGKVAGEGEDFGWKG</sequence>
<feature type="compositionally biased region" description="Gly residues" evidence="1">
    <location>
        <begin position="214"/>
        <end position="225"/>
    </location>
</feature>
<accession>A0AA88EA90</accession>
<feature type="compositionally biased region" description="Basic and acidic residues" evidence="1">
    <location>
        <begin position="263"/>
        <end position="275"/>
    </location>
</feature>